<reference evidence="1" key="2">
    <citation type="submission" date="2019-06" db="EMBL/GenBank/DDBJ databases">
        <title>Genomics analysis of Aphanomyces spp. identifies a new class of oomycete effector associated with host adaptation.</title>
        <authorList>
            <person name="Gaulin E."/>
        </authorList>
    </citation>
    <scope>NUCLEOTIDE SEQUENCE</scope>
    <source>
        <strain evidence="1">CBS 578.67</strain>
    </source>
</reference>
<evidence type="ECO:0000313" key="2">
    <source>
        <dbReference type="EMBL" id="VFT96212.1"/>
    </source>
</evidence>
<gene>
    <name evidence="2" type="primary">Aste57867_19502</name>
    <name evidence="1" type="ORF">As57867_019438</name>
    <name evidence="2" type="ORF">ASTE57867_19502</name>
</gene>
<dbReference type="Proteomes" id="UP000332933">
    <property type="component" value="Unassembled WGS sequence"/>
</dbReference>
<evidence type="ECO:0000313" key="1">
    <source>
        <dbReference type="EMBL" id="KAF0688991.1"/>
    </source>
</evidence>
<sequence>MKTATQSSYYGSWSSVIGVEPVTSFDLRLDQIDLNSYVGLSPRSSFTKDGFNRGYFLRVADGYTATHVNNDSKGCYGAAFARAKNGEDLGMAFTVPDPSVPWFPLITMYERGQVTSVD</sequence>
<dbReference type="AlphaFoldDB" id="A0A485LCW0"/>
<reference evidence="2 3" key="1">
    <citation type="submission" date="2019-03" db="EMBL/GenBank/DDBJ databases">
        <authorList>
            <person name="Gaulin E."/>
            <person name="Dumas B."/>
        </authorList>
    </citation>
    <scope>NUCLEOTIDE SEQUENCE [LARGE SCALE GENOMIC DNA]</scope>
    <source>
        <strain evidence="2">CBS 568.67</strain>
    </source>
</reference>
<organism evidence="2 3">
    <name type="scientific">Aphanomyces stellatus</name>
    <dbReference type="NCBI Taxonomy" id="120398"/>
    <lineage>
        <taxon>Eukaryota</taxon>
        <taxon>Sar</taxon>
        <taxon>Stramenopiles</taxon>
        <taxon>Oomycota</taxon>
        <taxon>Saprolegniomycetes</taxon>
        <taxon>Saprolegniales</taxon>
        <taxon>Verrucalvaceae</taxon>
        <taxon>Aphanomyces</taxon>
    </lineage>
</organism>
<protein>
    <submittedName>
        <fullName evidence="2">Aste57867_19502 protein</fullName>
    </submittedName>
</protein>
<dbReference type="EMBL" id="CAADRA010006562">
    <property type="protein sequence ID" value="VFT96212.1"/>
    <property type="molecule type" value="Genomic_DNA"/>
</dbReference>
<evidence type="ECO:0000313" key="3">
    <source>
        <dbReference type="Proteomes" id="UP000332933"/>
    </source>
</evidence>
<keyword evidence="3" id="KW-1185">Reference proteome</keyword>
<proteinExistence type="predicted"/>
<dbReference type="EMBL" id="VJMH01006541">
    <property type="protein sequence ID" value="KAF0688991.1"/>
    <property type="molecule type" value="Genomic_DNA"/>
</dbReference>
<name>A0A485LCW0_9STRA</name>
<accession>A0A485LCW0</accession>